<dbReference type="EMBL" id="RAPK01000009">
    <property type="protein sequence ID" value="RKD72947.1"/>
    <property type="molecule type" value="Genomic_DNA"/>
</dbReference>
<dbReference type="SUPFAM" id="SSF53659">
    <property type="entry name" value="Isocitrate/Isopropylmalate dehydrogenase-like"/>
    <property type="match status" value="1"/>
</dbReference>
<dbReference type="AlphaFoldDB" id="A0A419V341"/>
<dbReference type="PIRSF" id="PIRSF000428">
    <property type="entry name" value="P_Ac_trans"/>
    <property type="match status" value="1"/>
</dbReference>
<reference evidence="5 6" key="1">
    <citation type="submission" date="2018-09" db="EMBL/GenBank/DDBJ databases">
        <title>Genomic Encyclopedia of Archaeal and Bacterial Type Strains, Phase II (KMG-II): from individual species to whole genera.</title>
        <authorList>
            <person name="Goeker M."/>
        </authorList>
    </citation>
    <scope>NUCLEOTIDE SEQUENCE [LARGE SCALE GENOMIC DNA]</scope>
    <source>
        <strain evidence="5 6">DSM 17008</strain>
    </source>
</reference>
<gene>
    <name evidence="5" type="ORF">ATL39_2144</name>
</gene>
<dbReference type="Gene3D" id="3.40.718.10">
    <property type="entry name" value="Isopropylmalate Dehydrogenase"/>
    <property type="match status" value="1"/>
</dbReference>
<dbReference type="InterPro" id="IPR014079">
    <property type="entry name" value="Phosphate_butyryltransferase"/>
</dbReference>
<dbReference type="GO" id="GO:0019605">
    <property type="term" value="P:butyrate metabolic process"/>
    <property type="evidence" value="ECO:0007669"/>
    <property type="project" value="InterPro"/>
</dbReference>
<name>A0A419V341_9BACL</name>
<keyword evidence="6" id="KW-1185">Reference proteome</keyword>
<dbReference type="PANTHER" id="PTHR43356:SF2">
    <property type="entry name" value="PHOSPHATE ACETYLTRANSFERASE"/>
    <property type="match status" value="1"/>
</dbReference>
<evidence type="ECO:0000259" key="4">
    <source>
        <dbReference type="Pfam" id="PF01515"/>
    </source>
</evidence>
<sequence length="308" mass="33342">MNLDDVMQQVHAHPQKTIAVAAADNAKVIEGVKEALDCRLGSFRLYGEEEKIRRLLHDAGLNEYNHIKVIPTRDMEESARLAVTAVRTGKADILMKGMLPTSDLLKSVLNKEYGLRTNKTLSHVAMFEIPEYERFIFLTDSAMNIAPDLTKKADIIANAVHAARSMGFEHPKVAALAAVEVVNPDMQSTLDAAVLTAMNNRGQIKHCTVDGPLALDNAISTEAAAYKGIQGEVAGRADILLVPTVEIGNTLYKSLVYFSKAKVGGIIAGAKAPIVLTSRADSNKSKLYSIAMACHMIEFEQNIAAGGR</sequence>
<dbReference type="Pfam" id="PF01515">
    <property type="entry name" value="PTA_PTB"/>
    <property type="match status" value="1"/>
</dbReference>
<evidence type="ECO:0000313" key="6">
    <source>
        <dbReference type="Proteomes" id="UP000285120"/>
    </source>
</evidence>
<dbReference type="Proteomes" id="UP000285120">
    <property type="component" value="Unassembled WGS sequence"/>
</dbReference>
<feature type="domain" description="Phosphate acetyl/butaryl transferase" evidence="4">
    <location>
        <begin position="74"/>
        <end position="294"/>
    </location>
</feature>
<comment type="caution">
    <text evidence="5">The sequence shown here is derived from an EMBL/GenBank/DDBJ whole genome shotgun (WGS) entry which is preliminary data.</text>
</comment>
<evidence type="ECO:0000256" key="1">
    <source>
        <dbReference type="ARBA" id="ARBA00005656"/>
    </source>
</evidence>
<protein>
    <submittedName>
        <fullName evidence="5">Phosphate butyryltransferase</fullName>
    </submittedName>
</protein>
<organism evidence="5 6">
    <name type="scientific">Sinobaca qinghaiensis</name>
    <dbReference type="NCBI Taxonomy" id="342944"/>
    <lineage>
        <taxon>Bacteria</taxon>
        <taxon>Bacillati</taxon>
        <taxon>Bacillota</taxon>
        <taxon>Bacilli</taxon>
        <taxon>Bacillales</taxon>
        <taxon>Sporolactobacillaceae</taxon>
        <taxon>Sinobaca</taxon>
    </lineage>
</organism>
<dbReference type="NCBIfam" id="NF004472">
    <property type="entry name" value="PRK05805.1"/>
    <property type="match status" value="1"/>
</dbReference>
<accession>A0A419V341</accession>
<dbReference type="InterPro" id="IPR050500">
    <property type="entry name" value="Phos_Acetyltrans/Butyryltrans"/>
</dbReference>
<dbReference type="NCBIfam" id="NF006045">
    <property type="entry name" value="PRK08190.1"/>
    <property type="match status" value="1"/>
</dbReference>
<dbReference type="NCBIfam" id="TIGR02706">
    <property type="entry name" value="P_butyryltrans"/>
    <property type="match status" value="1"/>
</dbReference>
<dbReference type="InterPro" id="IPR002505">
    <property type="entry name" value="PTA_PTB"/>
</dbReference>
<proteinExistence type="inferred from homology"/>
<keyword evidence="3" id="KW-0012">Acyltransferase</keyword>
<evidence type="ECO:0000313" key="5">
    <source>
        <dbReference type="EMBL" id="RKD72947.1"/>
    </source>
</evidence>
<dbReference type="NCBIfam" id="NF005837">
    <property type="entry name" value="PRK07742.1"/>
    <property type="match status" value="1"/>
</dbReference>
<evidence type="ECO:0000256" key="3">
    <source>
        <dbReference type="ARBA" id="ARBA00023315"/>
    </source>
</evidence>
<keyword evidence="2 5" id="KW-0808">Transferase</keyword>
<dbReference type="GO" id="GO:0050182">
    <property type="term" value="F:phosphate butyryltransferase activity"/>
    <property type="evidence" value="ECO:0007669"/>
    <property type="project" value="InterPro"/>
</dbReference>
<dbReference type="RefSeq" id="WP_120193337.1">
    <property type="nucleotide sequence ID" value="NZ_RAPK01000009.1"/>
</dbReference>
<dbReference type="OrthoDB" id="9774179at2"/>
<evidence type="ECO:0000256" key="2">
    <source>
        <dbReference type="ARBA" id="ARBA00022679"/>
    </source>
</evidence>
<dbReference type="PANTHER" id="PTHR43356">
    <property type="entry name" value="PHOSPHATE ACETYLTRANSFERASE"/>
    <property type="match status" value="1"/>
</dbReference>
<dbReference type="InterPro" id="IPR012147">
    <property type="entry name" value="P_Ac_Bu_trans"/>
</dbReference>
<comment type="similarity">
    <text evidence="1">Belongs to the phosphate acetyltransferase and butyryltransferase family.</text>
</comment>